<dbReference type="Proteomes" id="UP000266118">
    <property type="component" value="Chromosome"/>
</dbReference>
<proteinExistence type="predicted"/>
<feature type="DNA-binding region" description="H-T-H motif" evidence="4">
    <location>
        <begin position="24"/>
        <end position="43"/>
    </location>
</feature>
<dbReference type="Pfam" id="PF00440">
    <property type="entry name" value="TetR_N"/>
    <property type="match status" value="1"/>
</dbReference>
<dbReference type="SUPFAM" id="SSF48498">
    <property type="entry name" value="Tetracyclin repressor-like, C-terminal domain"/>
    <property type="match status" value="1"/>
</dbReference>
<reference evidence="6 7" key="1">
    <citation type="submission" date="2018-09" db="EMBL/GenBank/DDBJ databases">
        <title>Arachidicoccus sp. nov., a bacterium isolated from soil.</title>
        <authorList>
            <person name="Weon H.-Y."/>
            <person name="Kwon S.-W."/>
            <person name="Lee S.A."/>
        </authorList>
    </citation>
    <scope>NUCLEOTIDE SEQUENCE [LARGE SCALE GENOMIC DNA]</scope>
    <source>
        <strain evidence="6 7">KIS59-12</strain>
    </source>
</reference>
<evidence type="ECO:0000259" key="5">
    <source>
        <dbReference type="PROSITE" id="PS50977"/>
    </source>
</evidence>
<evidence type="ECO:0000256" key="3">
    <source>
        <dbReference type="ARBA" id="ARBA00023163"/>
    </source>
</evidence>
<protein>
    <submittedName>
        <fullName evidence="6">TetR/AcrR family transcriptional regulator</fullName>
    </submittedName>
</protein>
<dbReference type="PROSITE" id="PS50977">
    <property type="entry name" value="HTH_TETR_2"/>
    <property type="match status" value="1"/>
</dbReference>
<dbReference type="KEGG" id="ark:D6B99_06885"/>
<dbReference type="PANTHER" id="PTHR47506:SF1">
    <property type="entry name" value="HTH-TYPE TRANSCRIPTIONAL REGULATOR YJDC"/>
    <property type="match status" value="1"/>
</dbReference>
<dbReference type="SUPFAM" id="SSF46689">
    <property type="entry name" value="Homeodomain-like"/>
    <property type="match status" value="1"/>
</dbReference>
<evidence type="ECO:0000256" key="2">
    <source>
        <dbReference type="ARBA" id="ARBA00023125"/>
    </source>
</evidence>
<accession>A0A386HNZ2</accession>
<name>A0A386HNZ2_9BACT</name>
<dbReference type="RefSeq" id="WP_119986394.1">
    <property type="nucleotide sequence ID" value="NZ_CP032489.1"/>
</dbReference>
<evidence type="ECO:0000313" key="7">
    <source>
        <dbReference type="Proteomes" id="UP000266118"/>
    </source>
</evidence>
<dbReference type="OrthoDB" id="9809772at2"/>
<evidence type="ECO:0000313" key="6">
    <source>
        <dbReference type="EMBL" id="AYD47359.1"/>
    </source>
</evidence>
<dbReference type="GO" id="GO:0003677">
    <property type="term" value="F:DNA binding"/>
    <property type="evidence" value="ECO:0007669"/>
    <property type="project" value="UniProtKB-UniRule"/>
</dbReference>
<evidence type="ECO:0000256" key="4">
    <source>
        <dbReference type="PROSITE-ProRule" id="PRU00335"/>
    </source>
</evidence>
<dbReference type="InterPro" id="IPR009057">
    <property type="entry name" value="Homeodomain-like_sf"/>
</dbReference>
<dbReference type="InterPro" id="IPR036271">
    <property type="entry name" value="Tet_transcr_reg_TetR-rel_C_sf"/>
</dbReference>
<dbReference type="Gene3D" id="1.10.357.10">
    <property type="entry name" value="Tetracycline Repressor, domain 2"/>
    <property type="match status" value="1"/>
</dbReference>
<keyword evidence="1" id="KW-0805">Transcription regulation</keyword>
<keyword evidence="2 4" id="KW-0238">DNA-binding</keyword>
<sequence>MDTRTEIIQLGDSLIREKGYNAFSFADISKQLNIKNASVHYHFPTKISLGLAIVQEHHDRLEQLKTKVESKNPVEKLKAFLSIYTIAKSENKICIVGSLASDFYTVDAEMQNEIKKLVDNILKWVIEILKEGKKKKLFYFHTDIRTKALMIITNMLAAVQLTRLTNKQDFNKIKENIITDLTKQPL</sequence>
<organism evidence="6 7">
    <name type="scientific">Arachidicoccus soli</name>
    <dbReference type="NCBI Taxonomy" id="2341117"/>
    <lineage>
        <taxon>Bacteria</taxon>
        <taxon>Pseudomonadati</taxon>
        <taxon>Bacteroidota</taxon>
        <taxon>Chitinophagia</taxon>
        <taxon>Chitinophagales</taxon>
        <taxon>Chitinophagaceae</taxon>
        <taxon>Arachidicoccus</taxon>
    </lineage>
</organism>
<gene>
    <name evidence="6" type="ORF">D6B99_06885</name>
</gene>
<dbReference type="AlphaFoldDB" id="A0A386HNZ2"/>
<keyword evidence="7" id="KW-1185">Reference proteome</keyword>
<keyword evidence="3" id="KW-0804">Transcription</keyword>
<evidence type="ECO:0000256" key="1">
    <source>
        <dbReference type="ARBA" id="ARBA00023015"/>
    </source>
</evidence>
<dbReference type="PANTHER" id="PTHR47506">
    <property type="entry name" value="TRANSCRIPTIONAL REGULATORY PROTEIN"/>
    <property type="match status" value="1"/>
</dbReference>
<dbReference type="EMBL" id="CP032489">
    <property type="protein sequence ID" value="AYD47359.1"/>
    <property type="molecule type" value="Genomic_DNA"/>
</dbReference>
<feature type="domain" description="HTH tetR-type" evidence="5">
    <location>
        <begin position="1"/>
        <end position="61"/>
    </location>
</feature>
<dbReference type="InterPro" id="IPR001647">
    <property type="entry name" value="HTH_TetR"/>
</dbReference>